<gene>
    <name evidence="2" type="ORF">AFUS01_LOCUS21778</name>
</gene>
<dbReference type="AlphaFoldDB" id="A0A8J2P644"/>
<dbReference type="OrthoDB" id="2333384at2759"/>
<dbReference type="Proteomes" id="UP000708208">
    <property type="component" value="Unassembled WGS sequence"/>
</dbReference>
<feature type="non-terminal residue" evidence="2">
    <location>
        <position position="85"/>
    </location>
</feature>
<dbReference type="InterPro" id="IPR011021">
    <property type="entry name" value="Arrestin-like_N"/>
</dbReference>
<protein>
    <recommendedName>
        <fullName evidence="1">Arrestin-like N-terminal domain-containing protein</fullName>
    </recommendedName>
</protein>
<reference evidence="2" key="1">
    <citation type="submission" date="2021-06" db="EMBL/GenBank/DDBJ databases">
        <authorList>
            <person name="Hodson N. C."/>
            <person name="Mongue J. A."/>
            <person name="Jaron S. K."/>
        </authorList>
    </citation>
    <scope>NUCLEOTIDE SEQUENCE</scope>
</reference>
<name>A0A8J2P644_9HEXA</name>
<organism evidence="2 3">
    <name type="scientific">Allacma fusca</name>
    <dbReference type="NCBI Taxonomy" id="39272"/>
    <lineage>
        <taxon>Eukaryota</taxon>
        <taxon>Metazoa</taxon>
        <taxon>Ecdysozoa</taxon>
        <taxon>Arthropoda</taxon>
        <taxon>Hexapoda</taxon>
        <taxon>Collembola</taxon>
        <taxon>Symphypleona</taxon>
        <taxon>Sminthuridae</taxon>
        <taxon>Allacma</taxon>
    </lineage>
</organism>
<sequence>MKLKKFEIEVLGNSAISYFPGQTVSGILHIHNNKDYKHEGIKVNLEGKALVHWSELERVRKQGGKSSRKTLKTVVSSAEEKYFDV</sequence>
<dbReference type="EMBL" id="CAJVCH010247007">
    <property type="protein sequence ID" value="CAG7733325.1"/>
    <property type="molecule type" value="Genomic_DNA"/>
</dbReference>
<feature type="domain" description="Arrestin-like N-terminal" evidence="1">
    <location>
        <begin position="11"/>
        <end position="82"/>
    </location>
</feature>
<comment type="caution">
    <text evidence="2">The sequence shown here is derived from an EMBL/GenBank/DDBJ whole genome shotgun (WGS) entry which is preliminary data.</text>
</comment>
<accession>A0A8J2P644</accession>
<keyword evidence="3" id="KW-1185">Reference proteome</keyword>
<evidence type="ECO:0000259" key="1">
    <source>
        <dbReference type="Pfam" id="PF00339"/>
    </source>
</evidence>
<evidence type="ECO:0000313" key="3">
    <source>
        <dbReference type="Proteomes" id="UP000708208"/>
    </source>
</evidence>
<proteinExistence type="predicted"/>
<evidence type="ECO:0000313" key="2">
    <source>
        <dbReference type="EMBL" id="CAG7733325.1"/>
    </source>
</evidence>
<dbReference type="Pfam" id="PF00339">
    <property type="entry name" value="Arrestin_N"/>
    <property type="match status" value="1"/>
</dbReference>